<name>A0AAV0K536_9ROSI</name>
<dbReference type="AlphaFoldDB" id="A0AAV0K536"/>
<accession>A0AAV0K536</accession>
<proteinExistence type="predicted"/>
<comment type="caution">
    <text evidence="1">The sequence shown here is derived from an EMBL/GenBank/DDBJ whole genome shotgun (WGS) entry which is preliminary data.</text>
</comment>
<gene>
    <name evidence="1" type="ORF">LITE_LOCUS16802</name>
</gene>
<evidence type="ECO:0000313" key="1">
    <source>
        <dbReference type="EMBL" id="CAI0415964.1"/>
    </source>
</evidence>
<dbReference type="Proteomes" id="UP001154282">
    <property type="component" value="Unassembled WGS sequence"/>
</dbReference>
<organism evidence="1 2">
    <name type="scientific">Linum tenue</name>
    <dbReference type="NCBI Taxonomy" id="586396"/>
    <lineage>
        <taxon>Eukaryota</taxon>
        <taxon>Viridiplantae</taxon>
        <taxon>Streptophyta</taxon>
        <taxon>Embryophyta</taxon>
        <taxon>Tracheophyta</taxon>
        <taxon>Spermatophyta</taxon>
        <taxon>Magnoliopsida</taxon>
        <taxon>eudicotyledons</taxon>
        <taxon>Gunneridae</taxon>
        <taxon>Pentapetalae</taxon>
        <taxon>rosids</taxon>
        <taxon>fabids</taxon>
        <taxon>Malpighiales</taxon>
        <taxon>Linaceae</taxon>
        <taxon>Linum</taxon>
    </lineage>
</organism>
<keyword evidence="2" id="KW-1185">Reference proteome</keyword>
<evidence type="ECO:0000313" key="2">
    <source>
        <dbReference type="Proteomes" id="UP001154282"/>
    </source>
</evidence>
<sequence length="29" mass="3189">MCTLRSAEGVDSAQVMSLPEWNSLCSFII</sequence>
<dbReference type="EMBL" id="CAMGYJ010000005">
    <property type="protein sequence ID" value="CAI0415964.1"/>
    <property type="molecule type" value="Genomic_DNA"/>
</dbReference>
<reference evidence="1" key="1">
    <citation type="submission" date="2022-08" db="EMBL/GenBank/DDBJ databases">
        <authorList>
            <person name="Gutierrez-Valencia J."/>
        </authorList>
    </citation>
    <scope>NUCLEOTIDE SEQUENCE</scope>
</reference>
<protein>
    <submittedName>
        <fullName evidence="1">Uncharacterized protein</fullName>
    </submittedName>
</protein>